<dbReference type="AlphaFoldDB" id="A0A1K2EKT2"/>
<dbReference type="RefSeq" id="WP_143166561.1">
    <property type="nucleotide sequence ID" value="NZ_CP108276.1"/>
</dbReference>
<evidence type="ECO:0000313" key="1">
    <source>
        <dbReference type="EMBL" id="SFY36177.1"/>
    </source>
</evidence>
<evidence type="ECO:0000313" key="2">
    <source>
        <dbReference type="Proteomes" id="UP000181909"/>
    </source>
</evidence>
<accession>A0A1K2EKT2</accession>
<organism evidence="1 2">
    <name type="scientific">Streptomyces atratus</name>
    <dbReference type="NCBI Taxonomy" id="1893"/>
    <lineage>
        <taxon>Bacteria</taxon>
        <taxon>Bacillati</taxon>
        <taxon>Actinomycetota</taxon>
        <taxon>Actinomycetes</taxon>
        <taxon>Kitasatosporales</taxon>
        <taxon>Streptomycetaceae</taxon>
        <taxon>Streptomyces</taxon>
    </lineage>
</organism>
<protein>
    <submittedName>
        <fullName evidence="1">Uncharacterized protein</fullName>
    </submittedName>
</protein>
<gene>
    <name evidence="1" type="ORF">SAMN02787144_102076</name>
</gene>
<dbReference type="EMBL" id="FPJO01000020">
    <property type="protein sequence ID" value="SFY36177.1"/>
    <property type="molecule type" value="Genomic_DNA"/>
</dbReference>
<name>A0A1K2EKT2_STRAR</name>
<dbReference type="Proteomes" id="UP000181909">
    <property type="component" value="Unassembled WGS sequence"/>
</dbReference>
<proteinExistence type="predicted"/>
<reference evidence="1 2" key="1">
    <citation type="submission" date="2016-11" db="EMBL/GenBank/DDBJ databases">
        <authorList>
            <person name="Jaros S."/>
            <person name="Januszkiewicz K."/>
            <person name="Wedrychowicz H."/>
        </authorList>
    </citation>
    <scope>NUCLEOTIDE SEQUENCE [LARGE SCALE GENOMIC DNA]</scope>
    <source>
        <strain evidence="1 2">OK807</strain>
    </source>
</reference>
<dbReference type="OrthoDB" id="4067142at2"/>
<sequence>MVVRGGLRHDIHRDLLLTVALGGLSPPDVREFSRSGRVGCSPWLLAQIARDGYVGNYTHASKRYGIKIPALKEELLRLQLTGMLSREVNDHGLIAVTDKGRAMLDICAYLHAYLSGLTPRSDYLLYICSLLGIDFSEITPDGQKVDFDFYRNNQEDLHPVTRAGNSTLILNSLYWTSQYGEIEWPLPQYGLSGS</sequence>